<sequence length="320" mass="36314">MSNLQVALTDFLEHNQIWPIIVGVGSAVVLATVVANLFWGRKKNGPKGSSKLVALVDPNTKYALPLIEREEISHDTRRFRFALPSSEHVLGLPIGQHIHLSAKMDDDLIIRAYTPVSSDEEKGYVDLVVKVYFKNVHPKFPEGGKLSQYLENMKLNDTIDVRGPSGRLQYTGNGLFLIKKLRKDPPTKVMVKKLNMIAGGTGITPMLQLIRHICRDANDKTQMRLLFANQTEEDILLRNELEKYQAEYPEQFQVWYTIDRPNEGWKYSVGFINDEMVRDHLLPPSDDGLVLMCGPPPMINFACKPALEKLGYKEELCFAY</sequence>
<dbReference type="PRINTS" id="PR00406">
    <property type="entry name" value="CYTB5RDTASE"/>
</dbReference>
<feature type="binding site" evidence="12">
    <location>
        <position position="204"/>
    </location>
    <ligand>
        <name>FAD</name>
        <dbReference type="ChEBI" id="CHEBI:57692"/>
    </ligand>
</feature>
<dbReference type="AlphaFoldDB" id="A0A8S0ZSR3"/>
<dbReference type="GO" id="GO:0005739">
    <property type="term" value="C:mitochondrion"/>
    <property type="evidence" value="ECO:0007669"/>
    <property type="project" value="TreeGrafter"/>
</dbReference>
<dbReference type="PANTHER" id="PTHR19370:SF185">
    <property type="entry name" value="NADH-CYTOCHROME B5 REDUCTASE"/>
    <property type="match status" value="1"/>
</dbReference>
<dbReference type="CDD" id="cd06183">
    <property type="entry name" value="cyt_b5_reduct_like"/>
    <property type="match status" value="1"/>
</dbReference>
<evidence type="ECO:0000256" key="12">
    <source>
        <dbReference type="PIRSR" id="PIRSR601834-1"/>
    </source>
</evidence>
<dbReference type="Pfam" id="PF00175">
    <property type="entry name" value="NAD_binding_1"/>
    <property type="match status" value="1"/>
</dbReference>
<evidence type="ECO:0000259" key="15">
    <source>
        <dbReference type="PROSITE" id="PS51384"/>
    </source>
</evidence>
<dbReference type="Proteomes" id="UP000494256">
    <property type="component" value="Unassembled WGS sequence"/>
</dbReference>
<keyword evidence="14" id="KW-1133">Transmembrane helix</keyword>
<evidence type="ECO:0000256" key="10">
    <source>
        <dbReference type="ARBA" id="ARBA00023166"/>
    </source>
</evidence>
<evidence type="ECO:0000256" key="14">
    <source>
        <dbReference type="SAM" id="Phobius"/>
    </source>
</evidence>
<dbReference type="InterPro" id="IPR039261">
    <property type="entry name" value="FNR_nucleotide-bd"/>
</dbReference>
<dbReference type="EMBL" id="CADEBC010000346">
    <property type="protein sequence ID" value="CAB3228533.1"/>
    <property type="molecule type" value="Genomic_DNA"/>
</dbReference>
<organism evidence="17 19">
    <name type="scientific">Arctia plantaginis</name>
    <name type="common">Wood tiger moth</name>
    <name type="synonym">Phalaena plantaginis</name>
    <dbReference type="NCBI Taxonomy" id="874455"/>
    <lineage>
        <taxon>Eukaryota</taxon>
        <taxon>Metazoa</taxon>
        <taxon>Ecdysozoa</taxon>
        <taxon>Arthropoda</taxon>
        <taxon>Hexapoda</taxon>
        <taxon>Insecta</taxon>
        <taxon>Pterygota</taxon>
        <taxon>Neoptera</taxon>
        <taxon>Endopterygota</taxon>
        <taxon>Lepidoptera</taxon>
        <taxon>Glossata</taxon>
        <taxon>Ditrysia</taxon>
        <taxon>Noctuoidea</taxon>
        <taxon>Erebidae</taxon>
        <taxon>Arctiinae</taxon>
        <taxon>Arctia</taxon>
    </lineage>
</organism>
<dbReference type="PRINTS" id="PR00371">
    <property type="entry name" value="FPNCR"/>
</dbReference>
<evidence type="ECO:0000256" key="1">
    <source>
        <dbReference type="ARBA" id="ARBA00001974"/>
    </source>
</evidence>
<keyword evidence="4 12" id="KW-0285">Flavoprotein</keyword>
<dbReference type="SUPFAM" id="SSF52343">
    <property type="entry name" value="Ferredoxin reductase-like, C-terminal NADP-linked domain"/>
    <property type="match status" value="1"/>
</dbReference>
<reference evidence="18 19" key="1">
    <citation type="submission" date="2020-04" db="EMBL/GenBank/DDBJ databases">
        <authorList>
            <person name="Wallbank WR R."/>
            <person name="Pardo Diaz C."/>
            <person name="Kozak K."/>
            <person name="Martin S."/>
            <person name="Jiggins C."/>
            <person name="Moest M."/>
            <person name="Warren A I."/>
            <person name="Byers J.R.P. K."/>
            <person name="Montejo-Kovacevich G."/>
            <person name="Yen C E."/>
        </authorList>
    </citation>
    <scope>NUCLEOTIDE SEQUENCE [LARGE SCALE GENOMIC DNA]</scope>
</reference>
<feature type="binding site" evidence="12">
    <location>
        <position position="128"/>
    </location>
    <ligand>
        <name>FAD</name>
        <dbReference type="ChEBI" id="CHEBI:57692"/>
    </ligand>
</feature>
<dbReference type="EC" id="1.6.2.2" evidence="13"/>
<feature type="domain" description="FAD-binding FR-type" evidence="15">
    <location>
        <begin position="59"/>
        <end position="171"/>
    </location>
</feature>
<evidence type="ECO:0000313" key="17">
    <source>
        <dbReference type="EMBL" id="CAB3235996.1"/>
    </source>
</evidence>
<accession>A0A8S0ZSR3</accession>
<dbReference type="InterPro" id="IPR008333">
    <property type="entry name" value="Cbr1-like_FAD-bd_dom"/>
</dbReference>
<keyword evidence="8" id="KW-0756">Sterol biosynthesis</keyword>
<keyword evidence="5 12" id="KW-0274">FAD</keyword>
<feature type="binding site" evidence="12">
    <location>
        <position position="111"/>
    </location>
    <ligand>
        <name>FAD</name>
        <dbReference type="ChEBI" id="CHEBI:57692"/>
    </ligand>
</feature>
<dbReference type="FunFam" id="3.40.50.80:FF:000005">
    <property type="entry name" value="NADH-cytochrome b5 reductase"/>
    <property type="match status" value="1"/>
</dbReference>
<dbReference type="InterPro" id="IPR017938">
    <property type="entry name" value="Riboflavin_synthase-like_b-brl"/>
</dbReference>
<dbReference type="Gene3D" id="2.40.30.10">
    <property type="entry name" value="Translation factors"/>
    <property type="match status" value="1"/>
</dbReference>
<evidence type="ECO:0000313" key="18">
    <source>
        <dbReference type="Proteomes" id="UP000494106"/>
    </source>
</evidence>
<dbReference type="Gene3D" id="3.40.50.80">
    <property type="entry name" value="Nucleotide-binding domain of ferredoxin-NADP reductase (FNR) module"/>
    <property type="match status" value="1"/>
</dbReference>
<dbReference type="SUPFAM" id="SSF63380">
    <property type="entry name" value="Riboflavin synthase domain-like"/>
    <property type="match status" value="1"/>
</dbReference>
<evidence type="ECO:0000313" key="16">
    <source>
        <dbReference type="EMBL" id="CAB3228533.1"/>
    </source>
</evidence>
<keyword evidence="7 13" id="KW-0560">Oxidoreductase</keyword>
<dbReference type="InterPro" id="IPR001433">
    <property type="entry name" value="OxRdtase_FAD/NAD-bd"/>
</dbReference>
<gene>
    <name evidence="16" type="ORF">APLA_LOCUS3665</name>
    <name evidence="17" type="ORF">APLA_LOCUS7177</name>
</gene>
<keyword evidence="14" id="KW-0472">Membrane</keyword>
<evidence type="ECO:0000256" key="13">
    <source>
        <dbReference type="RuleBase" id="RU361226"/>
    </source>
</evidence>
<dbReference type="InterPro" id="IPR001709">
    <property type="entry name" value="Flavoprot_Pyr_Nucl_cyt_Rdtase"/>
</dbReference>
<evidence type="ECO:0000256" key="6">
    <source>
        <dbReference type="ARBA" id="ARBA00022955"/>
    </source>
</evidence>
<comment type="cofactor">
    <cofactor evidence="1 12 13">
        <name>FAD</name>
        <dbReference type="ChEBI" id="CHEBI:57692"/>
    </cofactor>
</comment>
<feature type="binding site" evidence="12">
    <location>
        <position position="133"/>
    </location>
    <ligand>
        <name>FAD</name>
        <dbReference type="ChEBI" id="CHEBI:57692"/>
    </ligand>
</feature>
<evidence type="ECO:0000256" key="5">
    <source>
        <dbReference type="ARBA" id="ARBA00022827"/>
    </source>
</evidence>
<feature type="binding site" evidence="12">
    <location>
        <position position="145"/>
    </location>
    <ligand>
        <name>FAD</name>
        <dbReference type="ChEBI" id="CHEBI:57692"/>
    </ligand>
</feature>
<dbReference type="OrthoDB" id="432685at2759"/>
<feature type="binding site" evidence="12">
    <location>
        <position position="113"/>
    </location>
    <ligand>
        <name>FAD</name>
        <dbReference type="ChEBI" id="CHEBI:57692"/>
    </ligand>
</feature>
<protein>
    <recommendedName>
        <fullName evidence="13">NADH-cytochrome b5 reductase</fullName>
        <ecNumber evidence="13">1.6.2.2</ecNumber>
    </recommendedName>
</protein>
<feature type="binding site" evidence="12">
    <location>
        <position position="147"/>
    </location>
    <ligand>
        <name>FAD</name>
        <dbReference type="ChEBI" id="CHEBI:57692"/>
    </ligand>
</feature>
<dbReference type="Proteomes" id="UP000494106">
    <property type="component" value="Unassembled WGS sequence"/>
</dbReference>
<comment type="caution">
    <text evidence="17">The sequence shown here is derived from an EMBL/GenBank/DDBJ whole genome shotgun (WGS) entry which is preliminary data.</text>
</comment>
<dbReference type="InterPro" id="IPR017927">
    <property type="entry name" value="FAD-bd_FR_type"/>
</dbReference>
<keyword evidence="9 13" id="KW-0520">NAD</keyword>
<dbReference type="GO" id="GO:0071949">
    <property type="term" value="F:FAD binding"/>
    <property type="evidence" value="ECO:0007669"/>
    <property type="project" value="TreeGrafter"/>
</dbReference>
<evidence type="ECO:0000256" key="11">
    <source>
        <dbReference type="ARBA" id="ARBA00023221"/>
    </source>
</evidence>
<evidence type="ECO:0000256" key="2">
    <source>
        <dbReference type="ARBA" id="ARBA00006105"/>
    </source>
</evidence>
<comment type="similarity">
    <text evidence="2 13">Belongs to the flavoprotein pyridine nucleotide cytochrome reductase family.</text>
</comment>
<dbReference type="GO" id="GO:0016126">
    <property type="term" value="P:sterol biosynthetic process"/>
    <property type="evidence" value="ECO:0007669"/>
    <property type="project" value="UniProtKB-KW"/>
</dbReference>
<evidence type="ECO:0000256" key="4">
    <source>
        <dbReference type="ARBA" id="ARBA00022630"/>
    </source>
</evidence>
<feature type="binding site" evidence="12">
    <location>
        <position position="130"/>
    </location>
    <ligand>
        <name>FAD</name>
        <dbReference type="ChEBI" id="CHEBI:57692"/>
    </ligand>
</feature>
<dbReference type="GO" id="GO:0090524">
    <property type="term" value="F:cytochrome-b5 reductase activity, acting on NADH"/>
    <property type="evidence" value="ECO:0007669"/>
    <property type="project" value="UniProtKB-EC"/>
</dbReference>
<evidence type="ECO:0000256" key="8">
    <source>
        <dbReference type="ARBA" id="ARBA00023011"/>
    </source>
</evidence>
<keyword evidence="18" id="KW-1185">Reference proteome</keyword>
<keyword evidence="6" id="KW-0443">Lipid metabolism</keyword>
<dbReference type="Pfam" id="PF00970">
    <property type="entry name" value="FAD_binding_6"/>
    <property type="match status" value="1"/>
</dbReference>
<keyword evidence="10" id="KW-1207">Sterol metabolism</keyword>
<dbReference type="EMBL" id="CADEBD010000300">
    <property type="protein sequence ID" value="CAB3235996.1"/>
    <property type="molecule type" value="Genomic_DNA"/>
</dbReference>
<dbReference type="FunFam" id="2.40.30.10:FF:000021">
    <property type="entry name" value="NADH-cytochrome b5 reductase"/>
    <property type="match status" value="1"/>
</dbReference>
<keyword evidence="11" id="KW-0753">Steroid metabolism</keyword>
<dbReference type="PANTHER" id="PTHR19370">
    <property type="entry name" value="NADH-CYTOCHROME B5 REDUCTASE"/>
    <property type="match status" value="1"/>
</dbReference>
<dbReference type="InterPro" id="IPR001834">
    <property type="entry name" value="CBR-like"/>
</dbReference>
<evidence type="ECO:0000256" key="7">
    <source>
        <dbReference type="ARBA" id="ARBA00023002"/>
    </source>
</evidence>
<keyword evidence="3" id="KW-0444">Lipid biosynthesis</keyword>
<keyword evidence="14" id="KW-0812">Transmembrane</keyword>
<comment type="catalytic activity">
    <reaction evidence="13">
        <text>2 Fe(III)-[cytochrome b5] + NADH = 2 Fe(II)-[cytochrome b5] + NAD(+) + H(+)</text>
        <dbReference type="Rhea" id="RHEA:46680"/>
        <dbReference type="Rhea" id="RHEA-COMP:10438"/>
        <dbReference type="Rhea" id="RHEA-COMP:10439"/>
        <dbReference type="ChEBI" id="CHEBI:15378"/>
        <dbReference type="ChEBI" id="CHEBI:29033"/>
        <dbReference type="ChEBI" id="CHEBI:29034"/>
        <dbReference type="ChEBI" id="CHEBI:57540"/>
        <dbReference type="ChEBI" id="CHEBI:57945"/>
        <dbReference type="EC" id="1.6.2.2"/>
    </reaction>
</comment>
<evidence type="ECO:0000256" key="9">
    <source>
        <dbReference type="ARBA" id="ARBA00023027"/>
    </source>
</evidence>
<evidence type="ECO:0000256" key="3">
    <source>
        <dbReference type="ARBA" id="ARBA00022516"/>
    </source>
</evidence>
<keyword evidence="6" id="KW-0752">Steroid biosynthesis</keyword>
<dbReference type="PROSITE" id="PS51384">
    <property type="entry name" value="FAD_FR"/>
    <property type="match status" value="1"/>
</dbReference>
<name>A0A8S0ZSR3_ARCPL</name>
<feature type="transmembrane region" description="Helical" evidence="14">
    <location>
        <begin position="17"/>
        <end position="39"/>
    </location>
</feature>
<proteinExistence type="inferred from homology"/>
<evidence type="ECO:0000313" key="19">
    <source>
        <dbReference type="Proteomes" id="UP000494256"/>
    </source>
</evidence>